<accession>A0AAU9XZA6</accession>
<sequence>MADSTSSESSPISGSYYSDFEASMESEHDERVYESVGEIRPSQYEPPGRINQCGNCQSMWRKEQNIICRETDVVKNKNLQDVTVEQLQAEARCIVQHPGFEETGGG</sequence>
<protein>
    <submittedName>
        <fullName evidence="2">Uncharacterized protein</fullName>
    </submittedName>
</protein>
<evidence type="ECO:0000313" key="2">
    <source>
        <dbReference type="EMBL" id="CAH3162442.1"/>
    </source>
</evidence>
<gene>
    <name evidence="2" type="ORF">PMEA_00034261</name>
</gene>
<dbReference type="EMBL" id="CALNXJ010000085">
    <property type="protein sequence ID" value="CAH3162442.1"/>
    <property type="molecule type" value="Genomic_DNA"/>
</dbReference>
<name>A0AAU9XZA6_9CNID</name>
<reference evidence="2 3" key="1">
    <citation type="submission" date="2022-05" db="EMBL/GenBank/DDBJ databases">
        <authorList>
            <consortium name="Genoscope - CEA"/>
            <person name="William W."/>
        </authorList>
    </citation>
    <scope>NUCLEOTIDE SEQUENCE [LARGE SCALE GENOMIC DNA]</scope>
</reference>
<keyword evidence="3" id="KW-1185">Reference proteome</keyword>
<evidence type="ECO:0000313" key="3">
    <source>
        <dbReference type="Proteomes" id="UP001159428"/>
    </source>
</evidence>
<proteinExistence type="predicted"/>
<organism evidence="2 3">
    <name type="scientific">Pocillopora meandrina</name>
    <dbReference type="NCBI Taxonomy" id="46732"/>
    <lineage>
        <taxon>Eukaryota</taxon>
        <taxon>Metazoa</taxon>
        <taxon>Cnidaria</taxon>
        <taxon>Anthozoa</taxon>
        <taxon>Hexacorallia</taxon>
        <taxon>Scleractinia</taxon>
        <taxon>Astrocoeniina</taxon>
        <taxon>Pocilloporidae</taxon>
        <taxon>Pocillopora</taxon>
    </lineage>
</organism>
<feature type="region of interest" description="Disordered" evidence="1">
    <location>
        <begin position="1"/>
        <end position="48"/>
    </location>
</feature>
<feature type="compositionally biased region" description="Low complexity" evidence="1">
    <location>
        <begin position="1"/>
        <end position="18"/>
    </location>
</feature>
<dbReference type="AlphaFoldDB" id="A0AAU9XZA6"/>
<comment type="caution">
    <text evidence="2">The sequence shown here is derived from an EMBL/GenBank/DDBJ whole genome shotgun (WGS) entry which is preliminary data.</text>
</comment>
<dbReference type="Proteomes" id="UP001159428">
    <property type="component" value="Unassembled WGS sequence"/>
</dbReference>
<evidence type="ECO:0000256" key="1">
    <source>
        <dbReference type="SAM" id="MobiDB-lite"/>
    </source>
</evidence>